<evidence type="ECO:0000256" key="1">
    <source>
        <dbReference type="SAM" id="Phobius"/>
    </source>
</evidence>
<protein>
    <submittedName>
        <fullName evidence="2">Uncharacterized protein</fullName>
    </submittedName>
</protein>
<evidence type="ECO:0000313" key="3">
    <source>
        <dbReference type="Proteomes" id="UP000631535"/>
    </source>
</evidence>
<gene>
    <name evidence="2" type="ORF">GCM10012287_54780</name>
</gene>
<keyword evidence="1" id="KW-1133">Transmembrane helix</keyword>
<dbReference type="EMBL" id="BMMP01000027">
    <property type="protein sequence ID" value="GGO57891.1"/>
    <property type="molecule type" value="Genomic_DNA"/>
</dbReference>
<feature type="transmembrane region" description="Helical" evidence="1">
    <location>
        <begin position="64"/>
        <end position="84"/>
    </location>
</feature>
<keyword evidence="1" id="KW-0472">Membrane</keyword>
<organism evidence="2 3">
    <name type="scientific">Streptomyces daqingensis</name>
    <dbReference type="NCBI Taxonomy" id="1472640"/>
    <lineage>
        <taxon>Bacteria</taxon>
        <taxon>Bacillati</taxon>
        <taxon>Actinomycetota</taxon>
        <taxon>Actinomycetes</taxon>
        <taxon>Kitasatosporales</taxon>
        <taxon>Streptomycetaceae</taxon>
        <taxon>Streptomyces</taxon>
    </lineage>
</organism>
<name>A0ABQ2MU91_9ACTN</name>
<keyword evidence="3" id="KW-1185">Reference proteome</keyword>
<accession>A0ABQ2MU91</accession>
<sequence length="101" mass="10947">MNGKDAEQTDTAGHAPKPWWAGMGARGAAGLIVFGILAALWSFFGHATDRTWLPLVPDEPASGYYQAAKIAAIGVVILASLWMHRRHTTASEERTGEQDRD</sequence>
<dbReference type="Proteomes" id="UP000631535">
    <property type="component" value="Unassembled WGS sequence"/>
</dbReference>
<feature type="transmembrane region" description="Helical" evidence="1">
    <location>
        <begin position="27"/>
        <end position="44"/>
    </location>
</feature>
<comment type="caution">
    <text evidence="2">The sequence shown here is derived from an EMBL/GenBank/DDBJ whole genome shotgun (WGS) entry which is preliminary data.</text>
</comment>
<evidence type="ECO:0000313" key="2">
    <source>
        <dbReference type="EMBL" id="GGO57891.1"/>
    </source>
</evidence>
<keyword evidence="1" id="KW-0812">Transmembrane</keyword>
<proteinExistence type="predicted"/>
<dbReference type="RefSeq" id="WP_189039889.1">
    <property type="nucleotide sequence ID" value="NZ_BMMP01000027.1"/>
</dbReference>
<reference evidence="3" key="1">
    <citation type="journal article" date="2019" name="Int. J. Syst. Evol. Microbiol.">
        <title>The Global Catalogue of Microorganisms (GCM) 10K type strain sequencing project: providing services to taxonomists for standard genome sequencing and annotation.</title>
        <authorList>
            <consortium name="The Broad Institute Genomics Platform"/>
            <consortium name="The Broad Institute Genome Sequencing Center for Infectious Disease"/>
            <person name="Wu L."/>
            <person name="Ma J."/>
        </authorList>
    </citation>
    <scope>NUCLEOTIDE SEQUENCE [LARGE SCALE GENOMIC DNA]</scope>
    <source>
        <strain evidence="3">CGMCC 4.7178</strain>
    </source>
</reference>